<sequence>MYSSHVATAASNGKVILYDLNSVGVEFARLHEHARQVHRVRFNPHQGFLLLSASQDGTARLWDIRDPRREAGAVQAGPPVGPSRAKYLGQADGIRDLKWSPTDGLKFAFGTDSGVIEQWDYSNPKQPLLKINAHEKTCHSVDWHPDGKHLLSASADKTVKIWDFESGKRRQKPGWVLQCPYGIQNARWRPPCLSSNLNDAGMWQSTQIATSYDKYPDVHVWDLRRASVPFREVIRGNIPPADLLWQSTDLMWSVDSDGLFSQSDVQFTRKVVDLRSPAVNALTPQGELLMFSQRRALPRQPSLEYASDETVTAPNPRFLEHDNGFTRNSADD</sequence>
<organism evidence="1 2">
    <name type="scientific">Coniosporium uncinatum</name>
    <dbReference type="NCBI Taxonomy" id="93489"/>
    <lineage>
        <taxon>Eukaryota</taxon>
        <taxon>Fungi</taxon>
        <taxon>Dikarya</taxon>
        <taxon>Ascomycota</taxon>
        <taxon>Pezizomycotina</taxon>
        <taxon>Dothideomycetes</taxon>
        <taxon>Dothideomycetes incertae sedis</taxon>
        <taxon>Coniosporium</taxon>
    </lineage>
</organism>
<proteinExistence type="predicted"/>
<reference evidence="1" key="1">
    <citation type="submission" date="2024-09" db="EMBL/GenBank/DDBJ databases">
        <title>Black Yeasts Isolated from many extreme environments.</title>
        <authorList>
            <person name="Coleine C."/>
            <person name="Stajich J.E."/>
            <person name="Selbmann L."/>
        </authorList>
    </citation>
    <scope>NUCLEOTIDE SEQUENCE</scope>
    <source>
        <strain evidence="1">CCFEE 5737</strain>
    </source>
</reference>
<evidence type="ECO:0000313" key="2">
    <source>
        <dbReference type="Proteomes" id="UP001186974"/>
    </source>
</evidence>
<dbReference type="Proteomes" id="UP001186974">
    <property type="component" value="Unassembled WGS sequence"/>
</dbReference>
<dbReference type="EMBL" id="JAWDJW010010714">
    <property type="protein sequence ID" value="KAK3045369.1"/>
    <property type="molecule type" value="Genomic_DNA"/>
</dbReference>
<evidence type="ECO:0000313" key="1">
    <source>
        <dbReference type="EMBL" id="KAK3045369.1"/>
    </source>
</evidence>
<comment type="caution">
    <text evidence="1">The sequence shown here is derived from an EMBL/GenBank/DDBJ whole genome shotgun (WGS) entry which is preliminary data.</text>
</comment>
<feature type="non-terminal residue" evidence="1">
    <location>
        <position position="332"/>
    </location>
</feature>
<keyword evidence="2" id="KW-1185">Reference proteome</keyword>
<protein>
    <submittedName>
        <fullName evidence="1">Uncharacterized protein</fullName>
    </submittedName>
</protein>
<accession>A0ACC3CW86</accession>
<gene>
    <name evidence="1" type="ORF">LTS18_013939</name>
</gene>
<name>A0ACC3CW86_9PEZI</name>